<evidence type="ECO:0000313" key="1">
    <source>
        <dbReference type="EMBL" id="EHQ88238.1"/>
    </source>
</evidence>
<dbReference type="SUPFAM" id="SSF51161">
    <property type="entry name" value="Trimeric LpxA-like enzymes"/>
    <property type="match status" value="1"/>
</dbReference>
<keyword evidence="2" id="KW-1185">Reference proteome</keyword>
<dbReference type="HOGENOM" id="CLU_063479_1_0_9"/>
<evidence type="ECO:0000313" key="2">
    <source>
        <dbReference type="Proteomes" id="UP000005104"/>
    </source>
</evidence>
<dbReference type="Pfam" id="PF18836">
    <property type="entry name" value="B_solenoid_ydck"/>
    <property type="match status" value="2"/>
</dbReference>
<dbReference type="eggNOG" id="COG1044">
    <property type="taxonomic scope" value="Bacteria"/>
</dbReference>
<accession>H5Y240</accession>
<organism evidence="1 2">
    <name type="scientific">Desulfosporosinus youngiae DSM 17734</name>
    <dbReference type="NCBI Taxonomy" id="768710"/>
    <lineage>
        <taxon>Bacteria</taxon>
        <taxon>Bacillati</taxon>
        <taxon>Bacillota</taxon>
        <taxon>Clostridia</taxon>
        <taxon>Eubacteriales</taxon>
        <taxon>Desulfitobacteriaceae</taxon>
        <taxon>Desulfosporosinus</taxon>
    </lineage>
</organism>
<dbReference type="Gene3D" id="2.160.10.10">
    <property type="entry name" value="Hexapeptide repeat proteins"/>
    <property type="match status" value="1"/>
</dbReference>
<dbReference type="InterPro" id="IPR040831">
    <property type="entry name" value="B_solenoid_ydck_rpt"/>
</dbReference>
<dbReference type="STRING" id="768710.DesyoDRAFT_1067"/>
<dbReference type="OrthoDB" id="2065905at2"/>
<protein>
    <submittedName>
        <fullName evidence="1">Uncharacterized protein</fullName>
    </submittedName>
</protein>
<reference evidence="1 2" key="1">
    <citation type="submission" date="2011-11" db="EMBL/GenBank/DDBJ databases">
        <title>The Noncontiguous Finished genome of Desulfosporosinus youngiae DSM 17734.</title>
        <authorList>
            <consortium name="US DOE Joint Genome Institute (JGI-PGF)"/>
            <person name="Lucas S."/>
            <person name="Han J."/>
            <person name="Lapidus A."/>
            <person name="Cheng J.-F."/>
            <person name="Goodwin L."/>
            <person name="Pitluck S."/>
            <person name="Peters L."/>
            <person name="Ovchinnikova G."/>
            <person name="Lu M."/>
            <person name="Land M.L."/>
            <person name="Hauser L."/>
            <person name="Pester M."/>
            <person name="Spring S."/>
            <person name="Ollivier B."/>
            <person name="Rattei T."/>
            <person name="Klenk H.-P."/>
            <person name="Wagner M."/>
            <person name="Loy A."/>
            <person name="Woyke T.J."/>
        </authorList>
    </citation>
    <scope>NUCLEOTIDE SEQUENCE [LARGE SCALE GENOMIC DNA]</scope>
    <source>
        <strain evidence="1 2">DSM 17734</strain>
    </source>
</reference>
<dbReference type="EMBL" id="CM001441">
    <property type="protein sequence ID" value="EHQ88238.1"/>
    <property type="molecule type" value="Genomic_DNA"/>
</dbReference>
<sequence>MKKFELTSEFVVNIFGIKLFKIKALIKFGDVDAGELGGYIEKEENVDQSGNAWVSGNAQVYGNAWVSGDAWVYGDAQVSGNAQVYGNARVSGDAWVYGDARVSGNAQVEKSTHLFQLGALGSRDGFTTFFRVKAGQIHVVCGCFYGDIDKFEEAVHKTHAGTKHEKAYMLAIALAKSQIELDEVTETAEE</sequence>
<name>H5Y240_9FIRM</name>
<dbReference type="RefSeq" id="WP_007780355.1">
    <property type="nucleotide sequence ID" value="NZ_CM001441.1"/>
</dbReference>
<proteinExistence type="predicted"/>
<dbReference type="AlphaFoldDB" id="H5Y240"/>
<dbReference type="InterPro" id="IPR011004">
    <property type="entry name" value="Trimer_LpxA-like_sf"/>
</dbReference>
<gene>
    <name evidence="1" type="ORF">DesyoDRAFT_1067</name>
</gene>
<dbReference type="Proteomes" id="UP000005104">
    <property type="component" value="Chromosome"/>
</dbReference>